<feature type="non-terminal residue" evidence="6">
    <location>
        <position position="1"/>
    </location>
</feature>
<evidence type="ECO:0000256" key="3">
    <source>
        <dbReference type="ARBA" id="ARBA00022801"/>
    </source>
</evidence>
<dbReference type="Pfam" id="PF00112">
    <property type="entry name" value="Peptidase_C1"/>
    <property type="match status" value="1"/>
</dbReference>
<keyword evidence="3" id="KW-0378">Hydrolase</keyword>
<dbReference type="InterPro" id="IPR013128">
    <property type="entry name" value="Peptidase_C1A"/>
</dbReference>
<evidence type="ECO:0000256" key="1">
    <source>
        <dbReference type="ARBA" id="ARBA00008455"/>
    </source>
</evidence>
<sequence length="253" mass="28171">HIQNQGGCGSCWAAASVSVMSDRLCISSNYTDQQMISLQDLVSCCDFCGDCARGNSLLAFLHLKKTGIVTGGSYSSNEGCRPYEIPSTCGVPCPAYFYKTRFNQQCDQNCNELYGKEYKNDLRKGNSFYLIHVIDGNVTGEVPKSISEAMPISAIDLIKREIMKHGPVVTSIDVSEPFAHFRSGVYTKCEFTDKGHENLNYGHWIRIIGWGSENGLDYWTIANSWGRQWGENGFGRLAVEDFDDHMIVVGGLW</sequence>
<evidence type="ECO:0000313" key="6">
    <source>
        <dbReference type="EMBL" id="GMS85459.1"/>
    </source>
</evidence>
<gene>
    <name evidence="6" type="ORF">PENTCL1PPCAC_7634</name>
</gene>
<dbReference type="SUPFAM" id="SSF54001">
    <property type="entry name" value="Cysteine proteinases"/>
    <property type="match status" value="1"/>
</dbReference>
<dbReference type="PRINTS" id="PR00705">
    <property type="entry name" value="PAPAIN"/>
</dbReference>
<protein>
    <recommendedName>
        <fullName evidence="5">Peptidase C1A papain C-terminal domain-containing protein</fullName>
    </recommendedName>
</protein>
<evidence type="ECO:0000256" key="4">
    <source>
        <dbReference type="ARBA" id="ARBA00022807"/>
    </source>
</evidence>
<dbReference type="InterPro" id="IPR025661">
    <property type="entry name" value="Pept_asp_AS"/>
</dbReference>
<dbReference type="AlphaFoldDB" id="A0AAV5SRH8"/>
<comment type="similarity">
    <text evidence="1">Belongs to the peptidase C1 family.</text>
</comment>
<accession>A0AAV5SRH8</accession>
<proteinExistence type="inferred from homology"/>
<dbReference type="SMART" id="SM00645">
    <property type="entry name" value="Pept_C1"/>
    <property type="match status" value="1"/>
</dbReference>
<keyword evidence="7" id="KW-1185">Reference proteome</keyword>
<dbReference type="Proteomes" id="UP001432027">
    <property type="component" value="Unassembled WGS sequence"/>
</dbReference>
<dbReference type="Gene3D" id="3.90.70.10">
    <property type="entry name" value="Cysteine proteinases"/>
    <property type="match status" value="1"/>
</dbReference>
<dbReference type="GO" id="GO:0006508">
    <property type="term" value="P:proteolysis"/>
    <property type="evidence" value="ECO:0007669"/>
    <property type="project" value="UniProtKB-KW"/>
</dbReference>
<dbReference type="GO" id="GO:0008234">
    <property type="term" value="F:cysteine-type peptidase activity"/>
    <property type="evidence" value="ECO:0007669"/>
    <property type="project" value="UniProtKB-KW"/>
</dbReference>
<keyword evidence="2" id="KW-0645">Protease</keyword>
<name>A0AAV5SRH8_9BILA</name>
<dbReference type="PROSITE" id="PS00139">
    <property type="entry name" value="THIOL_PROTEASE_CYS"/>
    <property type="match status" value="1"/>
</dbReference>
<keyword evidence="4" id="KW-0788">Thiol protease</keyword>
<dbReference type="PROSITE" id="PS00640">
    <property type="entry name" value="THIOL_PROTEASE_ASN"/>
    <property type="match status" value="1"/>
</dbReference>
<evidence type="ECO:0000256" key="2">
    <source>
        <dbReference type="ARBA" id="ARBA00022670"/>
    </source>
</evidence>
<dbReference type="InterPro" id="IPR000169">
    <property type="entry name" value="Pept_cys_AS"/>
</dbReference>
<comment type="caution">
    <text evidence="6">The sequence shown here is derived from an EMBL/GenBank/DDBJ whole genome shotgun (WGS) entry which is preliminary data.</text>
</comment>
<dbReference type="InterPro" id="IPR000668">
    <property type="entry name" value="Peptidase_C1A_C"/>
</dbReference>
<evidence type="ECO:0000313" key="7">
    <source>
        <dbReference type="Proteomes" id="UP001432027"/>
    </source>
</evidence>
<dbReference type="EMBL" id="BTSX01000002">
    <property type="protein sequence ID" value="GMS85459.1"/>
    <property type="molecule type" value="Genomic_DNA"/>
</dbReference>
<feature type="domain" description="Peptidase C1A papain C-terminal" evidence="5">
    <location>
        <begin position="1"/>
        <end position="252"/>
    </location>
</feature>
<dbReference type="InterPro" id="IPR038765">
    <property type="entry name" value="Papain-like_cys_pep_sf"/>
</dbReference>
<reference evidence="6" key="1">
    <citation type="submission" date="2023-10" db="EMBL/GenBank/DDBJ databases">
        <title>Genome assembly of Pristionchus species.</title>
        <authorList>
            <person name="Yoshida K."/>
            <person name="Sommer R.J."/>
        </authorList>
    </citation>
    <scope>NUCLEOTIDE SEQUENCE</scope>
    <source>
        <strain evidence="6">RS0144</strain>
    </source>
</reference>
<organism evidence="6 7">
    <name type="scientific">Pristionchus entomophagus</name>
    <dbReference type="NCBI Taxonomy" id="358040"/>
    <lineage>
        <taxon>Eukaryota</taxon>
        <taxon>Metazoa</taxon>
        <taxon>Ecdysozoa</taxon>
        <taxon>Nematoda</taxon>
        <taxon>Chromadorea</taxon>
        <taxon>Rhabditida</taxon>
        <taxon>Rhabditina</taxon>
        <taxon>Diplogasteromorpha</taxon>
        <taxon>Diplogasteroidea</taxon>
        <taxon>Neodiplogasteridae</taxon>
        <taxon>Pristionchus</taxon>
    </lineage>
</organism>
<evidence type="ECO:0000259" key="5">
    <source>
        <dbReference type="SMART" id="SM00645"/>
    </source>
</evidence>
<dbReference type="PANTHER" id="PTHR12411">
    <property type="entry name" value="CYSTEINE PROTEASE FAMILY C1-RELATED"/>
    <property type="match status" value="1"/>
</dbReference>